<dbReference type="Proteomes" id="UP001501469">
    <property type="component" value="Unassembled WGS sequence"/>
</dbReference>
<dbReference type="EMBL" id="BAABDK010000034">
    <property type="protein sequence ID" value="GAA4053725.1"/>
    <property type="molecule type" value="Genomic_DNA"/>
</dbReference>
<dbReference type="PANTHER" id="PTHR23150">
    <property type="entry name" value="SULFATASE MODIFYING FACTOR 1, 2"/>
    <property type="match status" value="1"/>
</dbReference>
<dbReference type="InterPro" id="IPR042095">
    <property type="entry name" value="SUMF_sf"/>
</dbReference>
<dbReference type="InterPro" id="IPR051043">
    <property type="entry name" value="Sulfatase_Mod_Factor_Kinase"/>
</dbReference>
<reference evidence="3" key="1">
    <citation type="journal article" date="2019" name="Int. J. Syst. Evol. Microbiol.">
        <title>The Global Catalogue of Microorganisms (GCM) 10K type strain sequencing project: providing services to taxonomists for standard genome sequencing and annotation.</title>
        <authorList>
            <consortium name="The Broad Institute Genomics Platform"/>
            <consortium name="The Broad Institute Genome Sequencing Center for Infectious Disease"/>
            <person name="Wu L."/>
            <person name="Ma J."/>
        </authorList>
    </citation>
    <scope>NUCLEOTIDE SEQUENCE [LARGE SCALE GENOMIC DNA]</scope>
    <source>
        <strain evidence="3">JCM 17225</strain>
    </source>
</reference>
<organism evidence="2 3">
    <name type="scientific">Hymenobacter glaciei</name>
    <dbReference type="NCBI Taxonomy" id="877209"/>
    <lineage>
        <taxon>Bacteria</taxon>
        <taxon>Pseudomonadati</taxon>
        <taxon>Bacteroidota</taxon>
        <taxon>Cytophagia</taxon>
        <taxon>Cytophagales</taxon>
        <taxon>Hymenobacteraceae</taxon>
        <taxon>Hymenobacter</taxon>
    </lineage>
</organism>
<protein>
    <recommendedName>
        <fullName evidence="1">Sulfatase-modifying factor enzyme-like domain-containing protein</fullName>
    </recommendedName>
</protein>
<gene>
    <name evidence="2" type="ORF">GCM10022409_45890</name>
</gene>
<dbReference type="Gene3D" id="3.90.1580.10">
    <property type="entry name" value="paralog of FGE (formylglycine-generating enzyme)"/>
    <property type="match status" value="1"/>
</dbReference>
<evidence type="ECO:0000313" key="3">
    <source>
        <dbReference type="Proteomes" id="UP001501469"/>
    </source>
</evidence>
<evidence type="ECO:0000313" key="2">
    <source>
        <dbReference type="EMBL" id="GAA4053725.1"/>
    </source>
</evidence>
<dbReference type="InterPro" id="IPR005532">
    <property type="entry name" value="SUMF_dom"/>
</dbReference>
<evidence type="ECO:0000259" key="1">
    <source>
        <dbReference type="Pfam" id="PF03781"/>
    </source>
</evidence>
<accession>A0ABP7UV55</accession>
<dbReference type="SUPFAM" id="SSF56436">
    <property type="entry name" value="C-type lectin-like"/>
    <property type="match status" value="1"/>
</dbReference>
<dbReference type="PANTHER" id="PTHR23150:SF19">
    <property type="entry name" value="FORMYLGLYCINE-GENERATING ENZYME"/>
    <property type="match status" value="1"/>
</dbReference>
<dbReference type="InterPro" id="IPR016187">
    <property type="entry name" value="CTDL_fold"/>
</dbReference>
<name>A0ABP7UV55_9BACT</name>
<dbReference type="RefSeq" id="WP_345059315.1">
    <property type="nucleotide sequence ID" value="NZ_BAABDK010000034.1"/>
</dbReference>
<comment type="caution">
    <text evidence="2">The sequence shown here is derived from an EMBL/GenBank/DDBJ whole genome shotgun (WGS) entry which is preliminary data.</text>
</comment>
<dbReference type="Pfam" id="PF03781">
    <property type="entry name" value="FGE-sulfatase"/>
    <property type="match status" value="1"/>
</dbReference>
<sequence>MPNPAPFLDSEVVKLRPGSKLCRDTFQVPNLGHLHGLVEGPGAVHFSHSGLAIDEAEITNLDWRLFVADVFPADSSSNDIRPAVLPDPAALPVPDYYTSPFYAYYPVVGIRYEQAVLYCQWRTKAVNKQLKLGSDFAGESVEYRLPTEAEWEEAAEVRSGLPYGTTCLELPVQVAPKAAAYLQKRSGSTKPVAQIKADIAAYNSRHPARSWINYAQAEPYFLKLATPGYVYQGPPNDFGLYQMLGNVAEMVQERGLTKGGSYRDDLAACTIRARGQVAGPAATVGFRAVCVAQARVKQ</sequence>
<proteinExistence type="predicted"/>
<keyword evidence="3" id="KW-1185">Reference proteome</keyword>
<feature type="domain" description="Sulfatase-modifying factor enzyme-like" evidence="1">
    <location>
        <begin position="49"/>
        <end position="253"/>
    </location>
</feature>